<proteinExistence type="predicted"/>
<organism evidence="2 3">
    <name type="scientific">Stieleria bergensis</name>
    <dbReference type="NCBI Taxonomy" id="2528025"/>
    <lineage>
        <taxon>Bacteria</taxon>
        <taxon>Pseudomonadati</taxon>
        <taxon>Planctomycetota</taxon>
        <taxon>Planctomycetia</taxon>
        <taxon>Pirellulales</taxon>
        <taxon>Pirellulaceae</taxon>
        <taxon>Stieleria</taxon>
    </lineage>
</organism>
<feature type="region of interest" description="Disordered" evidence="1">
    <location>
        <begin position="1"/>
        <end position="51"/>
    </location>
</feature>
<sequence>MRKTGPSAEQESLPIGGGSDFVDSRIEESTRAFHTGPRREDSVIAGCREGA</sequence>
<evidence type="ECO:0000313" key="2">
    <source>
        <dbReference type="EMBL" id="QDT62637.1"/>
    </source>
</evidence>
<evidence type="ECO:0000313" key="3">
    <source>
        <dbReference type="Proteomes" id="UP000315003"/>
    </source>
</evidence>
<gene>
    <name evidence="2" type="ORF">SV7mr_51870</name>
</gene>
<name>A0A517T2M8_9BACT</name>
<dbReference type="AlphaFoldDB" id="A0A517T2M8"/>
<dbReference type="EMBL" id="CP036272">
    <property type="protein sequence ID" value="QDT62637.1"/>
    <property type="molecule type" value="Genomic_DNA"/>
</dbReference>
<feature type="compositionally biased region" description="Basic and acidic residues" evidence="1">
    <location>
        <begin position="22"/>
        <end position="42"/>
    </location>
</feature>
<accession>A0A517T2M8</accession>
<evidence type="ECO:0000256" key="1">
    <source>
        <dbReference type="SAM" id="MobiDB-lite"/>
    </source>
</evidence>
<protein>
    <submittedName>
        <fullName evidence="2">Uncharacterized protein</fullName>
    </submittedName>
</protein>
<keyword evidence="3" id="KW-1185">Reference proteome</keyword>
<dbReference type="Proteomes" id="UP000315003">
    <property type="component" value="Chromosome"/>
</dbReference>
<reference evidence="2 3" key="1">
    <citation type="submission" date="2019-02" db="EMBL/GenBank/DDBJ databases">
        <title>Deep-cultivation of Planctomycetes and their phenomic and genomic characterization uncovers novel biology.</title>
        <authorList>
            <person name="Wiegand S."/>
            <person name="Jogler M."/>
            <person name="Boedeker C."/>
            <person name="Pinto D."/>
            <person name="Vollmers J."/>
            <person name="Rivas-Marin E."/>
            <person name="Kohn T."/>
            <person name="Peeters S.H."/>
            <person name="Heuer A."/>
            <person name="Rast P."/>
            <person name="Oberbeckmann S."/>
            <person name="Bunk B."/>
            <person name="Jeske O."/>
            <person name="Meyerdierks A."/>
            <person name="Storesund J.E."/>
            <person name="Kallscheuer N."/>
            <person name="Luecker S."/>
            <person name="Lage O.M."/>
            <person name="Pohl T."/>
            <person name="Merkel B.J."/>
            <person name="Hornburger P."/>
            <person name="Mueller R.-W."/>
            <person name="Bruemmer F."/>
            <person name="Labrenz M."/>
            <person name="Spormann A.M."/>
            <person name="Op den Camp H."/>
            <person name="Overmann J."/>
            <person name="Amann R."/>
            <person name="Jetten M.S.M."/>
            <person name="Mascher T."/>
            <person name="Medema M.H."/>
            <person name="Devos D.P."/>
            <person name="Kaster A.-K."/>
            <person name="Ovreas L."/>
            <person name="Rohde M."/>
            <person name="Galperin M.Y."/>
            <person name="Jogler C."/>
        </authorList>
    </citation>
    <scope>NUCLEOTIDE SEQUENCE [LARGE SCALE GENOMIC DNA]</scope>
    <source>
        <strain evidence="2 3">SV_7m_r</strain>
    </source>
</reference>